<dbReference type="GO" id="GO:0016020">
    <property type="term" value="C:membrane"/>
    <property type="evidence" value="ECO:0007669"/>
    <property type="project" value="UniProtKB-SubCell"/>
</dbReference>
<dbReference type="PANTHER" id="PTHR14385">
    <property type="entry name" value="CXC CHEMOKINE LIGAND"/>
    <property type="match status" value="1"/>
</dbReference>
<keyword evidence="18" id="KW-1185">Reference proteome</keyword>
<evidence type="ECO:0000256" key="9">
    <source>
        <dbReference type="ARBA" id="ARBA00023136"/>
    </source>
</evidence>
<feature type="signal peptide" evidence="15">
    <location>
        <begin position="1"/>
        <end position="26"/>
    </location>
</feature>
<evidence type="ECO:0000256" key="6">
    <source>
        <dbReference type="ARBA" id="ARBA00022692"/>
    </source>
</evidence>
<reference evidence="17" key="1">
    <citation type="journal article" date="2023" name="DNA Res.">
        <title>Chromosome-level genome assembly of Phrynocephalus forsythii using third-generation DNA sequencing and Hi-C analysis.</title>
        <authorList>
            <person name="Qi Y."/>
            <person name="Zhao W."/>
            <person name="Zhao Y."/>
            <person name="Niu C."/>
            <person name="Cao S."/>
            <person name="Zhang Y."/>
        </authorList>
    </citation>
    <scope>NUCLEOTIDE SEQUENCE</scope>
    <source>
        <tissue evidence="17">Muscle</tissue>
    </source>
</reference>
<dbReference type="GO" id="GO:0030307">
    <property type="term" value="P:positive regulation of cell growth"/>
    <property type="evidence" value="ECO:0007669"/>
    <property type="project" value="InterPro"/>
</dbReference>
<name>A0A9Q1AV74_9SAUR</name>
<evidence type="ECO:0000256" key="10">
    <source>
        <dbReference type="ARBA" id="ARBA00023157"/>
    </source>
</evidence>
<accession>A0A9Q1AV74</accession>
<evidence type="ECO:0000256" key="13">
    <source>
        <dbReference type="SAM" id="MobiDB-lite"/>
    </source>
</evidence>
<evidence type="ECO:0000256" key="8">
    <source>
        <dbReference type="ARBA" id="ARBA00022989"/>
    </source>
</evidence>
<gene>
    <name evidence="17" type="ORF">JRQ81_004625</name>
</gene>
<dbReference type="GO" id="GO:0006898">
    <property type="term" value="P:receptor-mediated endocytosis"/>
    <property type="evidence" value="ECO:0007669"/>
    <property type="project" value="InterPro"/>
</dbReference>
<evidence type="ECO:0000256" key="12">
    <source>
        <dbReference type="ARBA" id="ARBA00032815"/>
    </source>
</evidence>
<evidence type="ECO:0000256" key="7">
    <source>
        <dbReference type="ARBA" id="ARBA00022729"/>
    </source>
</evidence>
<feature type="chain" id="PRO_5040154652" description="C-X-C motif chemokine 16" evidence="15">
    <location>
        <begin position="27"/>
        <end position="241"/>
    </location>
</feature>
<comment type="similarity">
    <text evidence="2">Belongs to the intercrine alpha (chemokine CxC) family.</text>
</comment>
<comment type="subcellular location">
    <subcellularLocation>
        <location evidence="1">Membrane</location>
        <topology evidence="1">Single-pass type I membrane protein</topology>
    </subcellularLocation>
</comment>
<dbReference type="GO" id="GO:0005615">
    <property type="term" value="C:extracellular space"/>
    <property type="evidence" value="ECO:0007669"/>
    <property type="project" value="UniProtKB-KW"/>
</dbReference>
<protein>
    <recommendedName>
        <fullName evidence="3">C-X-C motif chemokine 16</fullName>
    </recommendedName>
    <alternativeName>
        <fullName evidence="12">Transmembrane chemokine CXCL16</fullName>
    </alternativeName>
</protein>
<evidence type="ECO:0000313" key="18">
    <source>
        <dbReference type="Proteomes" id="UP001142489"/>
    </source>
</evidence>
<dbReference type="GO" id="GO:0034341">
    <property type="term" value="P:response to type II interferon"/>
    <property type="evidence" value="ECO:0007669"/>
    <property type="project" value="InterPro"/>
</dbReference>
<dbReference type="InterPro" id="IPR026296">
    <property type="entry name" value="CXCL16"/>
</dbReference>
<dbReference type="GO" id="GO:0008009">
    <property type="term" value="F:chemokine activity"/>
    <property type="evidence" value="ECO:0007669"/>
    <property type="project" value="InterPro"/>
</dbReference>
<feature type="transmembrane region" description="Helical" evidence="14">
    <location>
        <begin position="186"/>
        <end position="208"/>
    </location>
</feature>
<organism evidence="17 18">
    <name type="scientific">Phrynocephalus forsythii</name>
    <dbReference type="NCBI Taxonomy" id="171643"/>
    <lineage>
        <taxon>Eukaryota</taxon>
        <taxon>Metazoa</taxon>
        <taxon>Chordata</taxon>
        <taxon>Craniata</taxon>
        <taxon>Vertebrata</taxon>
        <taxon>Euteleostomi</taxon>
        <taxon>Lepidosauria</taxon>
        <taxon>Squamata</taxon>
        <taxon>Bifurcata</taxon>
        <taxon>Unidentata</taxon>
        <taxon>Episquamata</taxon>
        <taxon>Toxicofera</taxon>
        <taxon>Iguania</taxon>
        <taxon>Acrodonta</taxon>
        <taxon>Agamidae</taxon>
        <taxon>Agaminae</taxon>
        <taxon>Phrynocephalus</taxon>
    </lineage>
</organism>
<evidence type="ECO:0000256" key="5">
    <source>
        <dbReference type="ARBA" id="ARBA00022514"/>
    </source>
</evidence>
<dbReference type="GO" id="GO:0030335">
    <property type="term" value="P:positive regulation of cell migration"/>
    <property type="evidence" value="ECO:0007669"/>
    <property type="project" value="InterPro"/>
</dbReference>
<keyword evidence="7 15" id="KW-0732">Signal</keyword>
<evidence type="ECO:0000256" key="3">
    <source>
        <dbReference type="ARBA" id="ARBA00017995"/>
    </source>
</evidence>
<keyword evidence="11" id="KW-0325">Glycoprotein</keyword>
<feature type="region of interest" description="Disordered" evidence="13">
    <location>
        <begin position="95"/>
        <end position="130"/>
    </location>
</feature>
<evidence type="ECO:0000256" key="15">
    <source>
        <dbReference type="SAM" id="SignalP"/>
    </source>
</evidence>
<feature type="compositionally biased region" description="Pro residues" evidence="13">
    <location>
        <begin position="106"/>
        <end position="117"/>
    </location>
</feature>
<dbReference type="PANTHER" id="PTHR14385:SF0">
    <property type="entry name" value="C-X-C MOTIF CHEMOKINE 16"/>
    <property type="match status" value="1"/>
</dbReference>
<dbReference type="GO" id="GO:0010818">
    <property type="term" value="P:T cell chemotaxis"/>
    <property type="evidence" value="ECO:0007669"/>
    <property type="project" value="TreeGrafter"/>
</dbReference>
<evidence type="ECO:0000256" key="4">
    <source>
        <dbReference type="ARBA" id="ARBA00022500"/>
    </source>
</evidence>
<dbReference type="GO" id="GO:0005041">
    <property type="term" value="F:low-density lipoprotein particle receptor activity"/>
    <property type="evidence" value="ECO:0007669"/>
    <property type="project" value="InterPro"/>
</dbReference>
<keyword evidence="10" id="KW-1015">Disulfide bond</keyword>
<sequence length="241" mass="25776">MPPGRFLPPLLLLLPLRLVLFGSVAGNEGGAVGSCLCPRKFDEEPLIVKNRPHKLLSWKVCGEFIRFAFPKLQFCGLSSDLWVIALKDSAPHKWQGAARAEAAEGDPPPTPGDPASPLPAETSSGPGGPAAMEEALATWIATEAVTTAADWWPIVTRRPWESSPEVASVRPSHSPQEGLPAHSMKTAVICLLAVTLLSVAVAVGVACWRKHQPRRTPVAALLPPGASGQHENVCLHHWENT</sequence>
<comment type="caution">
    <text evidence="17">The sequence shown here is derived from an EMBL/GenBank/DDBJ whole genome shotgun (WGS) entry which is preliminary data.</text>
</comment>
<keyword evidence="5" id="KW-0202">Cytokine</keyword>
<dbReference type="AlphaFoldDB" id="A0A9Q1AV74"/>
<dbReference type="Proteomes" id="UP001142489">
    <property type="component" value="Unassembled WGS sequence"/>
</dbReference>
<keyword evidence="9 14" id="KW-0472">Membrane</keyword>
<evidence type="ECO:0000259" key="16">
    <source>
        <dbReference type="Pfam" id="PF20902"/>
    </source>
</evidence>
<dbReference type="Pfam" id="PF20902">
    <property type="entry name" value="CXCL16"/>
    <property type="match status" value="1"/>
</dbReference>
<evidence type="ECO:0000256" key="1">
    <source>
        <dbReference type="ARBA" id="ARBA00004479"/>
    </source>
</evidence>
<dbReference type="EMBL" id="JAPFRF010000012">
    <property type="protein sequence ID" value="KAJ7313333.1"/>
    <property type="molecule type" value="Genomic_DNA"/>
</dbReference>
<evidence type="ECO:0000256" key="11">
    <source>
        <dbReference type="ARBA" id="ARBA00023180"/>
    </source>
</evidence>
<keyword evidence="4" id="KW-0145">Chemotaxis</keyword>
<dbReference type="GO" id="GO:0005044">
    <property type="term" value="F:scavenger receptor activity"/>
    <property type="evidence" value="ECO:0007669"/>
    <property type="project" value="InterPro"/>
</dbReference>
<evidence type="ECO:0000256" key="14">
    <source>
        <dbReference type="SAM" id="Phobius"/>
    </source>
</evidence>
<keyword evidence="8 14" id="KW-1133">Transmembrane helix</keyword>
<evidence type="ECO:0000256" key="2">
    <source>
        <dbReference type="ARBA" id="ARBA00010665"/>
    </source>
</evidence>
<keyword evidence="6 14" id="KW-0812">Transmembrane</keyword>
<dbReference type="InterPro" id="IPR048585">
    <property type="entry name" value="CXCL16_dom"/>
</dbReference>
<feature type="domain" description="C-X-C motif chemokine 16" evidence="16">
    <location>
        <begin position="25"/>
        <end position="100"/>
    </location>
</feature>
<proteinExistence type="inferred from homology"/>
<evidence type="ECO:0000313" key="17">
    <source>
        <dbReference type="EMBL" id="KAJ7313333.1"/>
    </source>
</evidence>
<dbReference type="GO" id="GO:0034612">
    <property type="term" value="P:response to tumor necrosis factor"/>
    <property type="evidence" value="ECO:0007669"/>
    <property type="project" value="InterPro"/>
</dbReference>